<dbReference type="Proteomes" id="UP000314986">
    <property type="component" value="Unassembled WGS sequence"/>
</dbReference>
<name>A0A4W3INN3_CALMI</name>
<dbReference type="Pfam" id="PF12400">
    <property type="entry name" value="STIMATE"/>
    <property type="match status" value="1"/>
</dbReference>
<protein>
    <submittedName>
        <fullName evidence="1">STIM activating enhancer</fullName>
    </submittedName>
</protein>
<evidence type="ECO:0000313" key="1">
    <source>
        <dbReference type="Ensembl" id="ENSCMIP00000029101.1"/>
    </source>
</evidence>
<dbReference type="GeneTree" id="ENSGT00940000153920"/>
<dbReference type="InterPro" id="IPR022127">
    <property type="entry name" value="STIMATE/YPL162C"/>
</dbReference>
<dbReference type="Ensembl" id="ENSCMIT00000029566.1">
    <property type="protein sequence ID" value="ENSCMIP00000029101.1"/>
    <property type="gene ID" value="ENSCMIG00000012600.1"/>
</dbReference>
<dbReference type="AlphaFoldDB" id="A0A4W3INN3"/>
<sequence length="192" mass="21821">MCISIVFFGYICKLKRFFEPDTDRRPWKIWFFDVFKHGPGAVVIHFMNVFGSELIGDDPCSLYVMIFLLDATLGMYLISKGLKLVGKLQTSRIVECQNWNLLVFGKCGEWMEPVKAWLGQCTLYLIITVCEKMVIIVILLIPGLTKVISPPHPQKNCLFPSGLFVGECRCAQIICSVRLPKYTVTTLCSEIL</sequence>
<keyword evidence="2" id="KW-1185">Reference proteome</keyword>
<reference evidence="1" key="5">
    <citation type="submission" date="2025-09" db="UniProtKB">
        <authorList>
            <consortium name="Ensembl"/>
        </authorList>
    </citation>
    <scope>IDENTIFICATION</scope>
</reference>
<evidence type="ECO:0000313" key="2">
    <source>
        <dbReference type="Proteomes" id="UP000314986"/>
    </source>
</evidence>
<dbReference type="PANTHER" id="PTHR31735:SF3">
    <property type="entry name" value="TRANSMEMBRANE PROTEIN 110-RELATED"/>
    <property type="match status" value="1"/>
</dbReference>
<dbReference type="GO" id="GO:0016020">
    <property type="term" value="C:membrane"/>
    <property type="evidence" value="ECO:0007669"/>
    <property type="project" value="TreeGrafter"/>
</dbReference>
<reference evidence="2" key="2">
    <citation type="journal article" date="2007" name="PLoS Biol.">
        <title>Survey sequencing and comparative analysis of the elephant shark (Callorhinchus milii) genome.</title>
        <authorList>
            <person name="Venkatesh B."/>
            <person name="Kirkness E.F."/>
            <person name="Loh Y.H."/>
            <person name="Halpern A.L."/>
            <person name="Lee A.P."/>
            <person name="Johnson J."/>
            <person name="Dandona N."/>
            <person name="Viswanathan L.D."/>
            <person name="Tay A."/>
            <person name="Venter J.C."/>
            <person name="Strausberg R.L."/>
            <person name="Brenner S."/>
        </authorList>
    </citation>
    <scope>NUCLEOTIDE SEQUENCE [LARGE SCALE GENOMIC DNA]</scope>
</reference>
<organism evidence="1 2">
    <name type="scientific">Callorhinchus milii</name>
    <name type="common">Ghost shark</name>
    <dbReference type="NCBI Taxonomy" id="7868"/>
    <lineage>
        <taxon>Eukaryota</taxon>
        <taxon>Metazoa</taxon>
        <taxon>Chordata</taxon>
        <taxon>Craniata</taxon>
        <taxon>Vertebrata</taxon>
        <taxon>Chondrichthyes</taxon>
        <taxon>Holocephali</taxon>
        <taxon>Chimaeriformes</taxon>
        <taxon>Callorhinchidae</taxon>
        <taxon>Callorhinchus</taxon>
    </lineage>
</organism>
<accession>A0A4W3INN3</accession>
<proteinExistence type="predicted"/>
<reference evidence="1" key="4">
    <citation type="submission" date="2025-08" db="UniProtKB">
        <authorList>
            <consortium name="Ensembl"/>
        </authorList>
    </citation>
    <scope>IDENTIFICATION</scope>
</reference>
<dbReference type="STRING" id="7868.ENSCMIP00000029101"/>
<reference evidence="2" key="1">
    <citation type="journal article" date="2006" name="Science">
        <title>Ancient noncoding elements conserved in the human genome.</title>
        <authorList>
            <person name="Venkatesh B."/>
            <person name="Kirkness E.F."/>
            <person name="Loh Y.H."/>
            <person name="Halpern A.L."/>
            <person name="Lee A.P."/>
            <person name="Johnson J."/>
            <person name="Dandona N."/>
            <person name="Viswanathan L.D."/>
            <person name="Tay A."/>
            <person name="Venter J.C."/>
            <person name="Strausberg R.L."/>
            <person name="Brenner S."/>
        </authorList>
    </citation>
    <scope>NUCLEOTIDE SEQUENCE [LARGE SCALE GENOMIC DNA]</scope>
</reference>
<dbReference type="PANTHER" id="PTHR31735">
    <property type="entry name" value="VACUOLAR MEMBRANE PROTEIN YPL162C"/>
    <property type="match status" value="1"/>
</dbReference>
<dbReference type="InParanoid" id="A0A4W3INN3"/>
<reference evidence="2" key="3">
    <citation type="journal article" date="2014" name="Nature">
        <title>Elephant shark genome provides unique insights into gnathostome evolution.</title>
        <authorList>
            <consortium name="International Elephant Shark Genome Sequencing Consortium"/>
            <person name="Venkatesh B."/>
            <person name="Lee A.P."/>
            <person name="Ravi V."/>
            <person name="Maurya A.K."/>
            <person name="Lian M.M."/>
            <person name="Swann J.B."/>
            <person name="Ohta Y."/>
            <person name="Flajnik M.F."/>
            <person name="Sutoh Y."/>
            <person name="Kasahara M."/>
            <person name="Hoon S."/>
            <person name="Gangu V."/>
            <person name="Roy S.W."/>
            <person name="Irimia M."/>
            <person name="Korzh V."/>
            <person name="Kondrychyn I."/>
            <person name="Lim Z.W."/>
            <person name="Tay B.H."/>
            <person name="Tohari S."/>
            <person name="Kong K.W."/>
            <person name="Ho S."/>
            <person name="Lorente-Galdos B."/>
            <person name="Quilez J."/>
            <person name="Marques-Bonet T."/>
            <person name="Raney B.J."/>
            <person name="Ingham P.W."/>
            <person name="Tay A."/>
            <person name="Hillier L.W."/>
            <person name="Minx P."/>
            <person name="Boehm T."/>
            <person name="Wilson R.K."/>
            <person name="Brenner S."/>
            <person name="Warren W.C."/>
        </authorList>
    </citation>
    <scope>NUCLEOTIDE SEQUENCE [LARGE SCALE GENOMIC DNA]</scope>
</reference>